<gene>
    <name evidence="2" type="ORF">KV110_34395</name>
</gene>
<feature type="signal peptide" evidence="1">
    <location>
        <begin position="1"/>
        <end position="27"/>
    </location>
</feature>
<evidence type="ECO:0000256" key="1">
    <source>
        <dbReference type="SAM" id="SignalP"/>
    </source>
</evidence>
<reference evidence="2 3" key="1">
    <citation type="submission" date="2021-07" db="EMBL/GenBank/DDBJ databases">
        <title>Whole Genome Sequence of Nocardia Iowensis.</title>
        <authorList>
            <person name="Lamm A."/>
            <person name="Collins-Fairclough A.M."/>
            <person name="Bunk B."/>
            <person name="Sproer C."/>
        </authorList>
    </citation>
    <scope>NUCLEOTIDE SEQUENCE [LARGE SCALE GENOMIC DNA]</scope>
    <source>
        <strain evidence="2 3">NRRL 5646</strain>
    </source>
</reference>
<accession>A0ABX8RLE0</accession>
<keyword evidence="1" id="KW-0732">Signal</keyword>
<sequence length="63" mass="6040">MKKIRTFGFVFVTAASIVVAGSGLAMAADKPPLTGSGTGSAEGSGVAIDALLKGLLTGSSAGK</sequence>
<protein>
    <recommendedName>
        <fullName evidence="4">Serine protease</fullName>
    </recommendedName>
</protein>
<evidence type="ECO:0000313" key="2">
    <source>
        <dbReference type="EMBL" id="QXN90438.1"/>
    </source>
</evidence>
<evidence type="ECO:0008006" key="4">
    <source>
        <dbReference type="Google" id="ProtNLM"/>
    </source>
</evidence>
<dbReference type="Proteomes" id="UP000694257">
    <property type="component" value="Chromosome"/>
</dbReference>
<dbReference type="RefSeq" id="WP_218471309.1">
    <property type="nucleotide sequence ID" value="NZ_BAABJN010000006.1"/>
</dbReference>
<proteinExistence type="predicted"/>
<evidence type="ECO:0000313" key="3">
    <source>
        <dbReference type="Proteomes" id="UP000694257"/>
    </source>
</evidence>
<organism evidence="2 3">
    <name type="scientific">Nocardia iowensis</name>
    <dbReference type="NCBI Taxonomy" id="204891"/>
    <lineage>
        <taxon>Bacteria</taxon>
        <taxon>Bacillati</taxon>
        <taxon>Actinomycetota</taxon>
        <taxon>Actinomycetes</taxon>
        <taxon>Mycobacteriales</taxon>
        <taxon>Nocardiaceae</taxon>
        <taxon>Nocardia</taxon>
    </lineage>
</organism>
<keyword evidence="3" id="KW-1185">Reference proteome</keyword>
<feature type="chain" id="PRO_5045463129" description="Serine protease" evidence="1">
    <location>
        <begin position="28"/>
        <end position="63"/>
    </location>
</feature>
<dbReference type="EMBL" id="CP078145">
    <property type="protein sequence ID" value="QXN90438.1"/>
    <property type="molecule type" value="Genomic_DNA"/>
</dbReference>
<name>A0ABX8RLE0_NOCIO</name>